<keyword evidence="5" id="KW-0963">Cytoplasm</keyword>
<evidence type="ECO:0000256" key="1">
    <source>
        <dbReference type="ARBA" id="ARBA00002549"/>
    </source>
</evidence>
<feature type="domain" description="Glutaredoxin" evidence="6">
    <location>
        <begin position="4"/>
        <end position="64"/>
    </location>
</feature>
<evidence type="ECO:0000256" key="2">
    <source>
        <dbReference type="ARBA" id="ARBA00007787"/>
    </source>
</evidence>
<sequence>MAEIEIYTTPTCDYCASAKKLFAKKGVTYTEIDVSGSKDLRKAMTKRANGGDTVPQIFIDGKHIGGYDDMYALDRKGLLDPMLGKTA</sequence>
<dbReference type="eggNOG" id="COG0695">
    <property type="taxonomic scope" value="Bacteria"/>
</dbReference>
<dbReference type="PROSITE" id="PS51354">
    <property type="entry name" value="GLUTAREDOXIN_2"/>
    <property type="match status" value="1"/>
</dbReference>
<dbReference type="GO" id="GO:0015038">
    <property type="term" value="F:glutathione disulfide oxidoreductase activity"/>
    <property type="evidence" value="ECO:0007669"/>
    <property type="project" value="UniProtKB-UniRule"/>
</dbReference>
<dbReference type="GO" id="GO:0045454">
    <property type="term" value="P:cell redox homeostasis"/>
    <property type="evidence" value="ECO:0007669"/>
    <property type="project" value="InterPro"/>
</dbReference>
<name>B2IDC7_BEII9</name>
<evidence type="ECO:0000313" key="8">
    <source>
        <dbReference type="Proteomes" id="UP000001695"/>
    </source>
</evidence>
<dbReference type="PANTHER" id="PTHR45694:SF18">
    <property type="entry name" value="GLUTAREDOXIN-1-RELATED"/>
    <property type="match status" value="1"/>
</dbReference>
<evidence type="ECO:0000256" key="3">
    <source>
        <dbReference type="ARBA" id="ARBA00022448"/>
    </source>
</evidence>
<dbReference type="PANTHER" id="PTHR45694">
    <property type="entry name" value="GLUTAREDOXIN 2"/>
    <property type="match status" value="1"/>
</dbReference>
<dbReference type="AlphaFoldDB" id="B2IDC7"/>
<evidence type="ECO:0000256" key="4">
    <source>
        <dbReference type="ARBA" id="ARBA00022982"/>
    </source>
</evidence>
<evidence type="ECO:0000313" key="7">
    <source>
        <dbReference type="EMBL" id="ACB93979.1"/>
    </source>
</evidence>
<protein>
    <recommendedName>
        <fullName evidence="5">Glutaredoxin</fullName>
    </recommendedName>
</protein>
<keyword evidence="5" id="KW-0676">Redox-active center</keyword>
<reference evidence="8" key="1">
    <citation type="submission" date="2008-03" db="EMBL/GenBank/DDBJ databases">
        <title>Complete sequence of chromosome of Beijerinckia indica subsp. indica ATCC 9039.</title>
        <authorList>
            <consortium name="US DOE Joint Genome Institute"/>
            <person name="Copeland A."/>
            <person name="Lucas S."/>
            <person name="Lapidus A."/>
            <person name="Glavina del Rio T."/>
            <person name="Dalin E."/>
            <person name="Tice H."/>
            <person name="Bruce D."/>
            <person name="Goodwin L."/>
            <person name="Pitluck S."/>
            <person name="LaButti K."/>
            <person name="Schmutz J."/>
            <person name="Larimer F."/>
            <person name="Land M."/>
            <person name="Hauser L."/>
            <person name="Kyrpides N."/>
            <person name="Mikhailova N."/>
            <person name="Dunfield P.F."/>
            <person name="Dedysh S.N."/>
            <person name="Liesack W."/>
            <person name="Saw J.H."/>
            <person name="Alam M."/>
            <person name="Chen Y."/>
            <person name="Murrell J.C."/>
            <person name="Richardson P."/>
        </authorList>
    </citation>
    <scope>NUCLEOTIDE SEQUENCE [LARGE SCALE GENOMIC DNA]</scope>
    <source>
        <strain evidence="8">ATCC 9039 / DSM 1715 / NCIMB 8712</strain>
    </source>
</reference>
<dbReference type="STRING" id="395963.Bind_0325"/>
<organism evidence="7 8">
    <name type="scientific">Beijerinckia indica subsp. indica (strain ATCC 9039 / DSM 1715 / NCIMB 8712)</name>
    <dbReference type="NCBI Taxonomy" id="395963"/>
    <lineage>
        <taxon>Bacteria</taxon>
        <taxon>Pseudomonadati</taxon>
        <taxon>Pseudomonadota</taxon>
        <taxon>Alphaproteobacteria</taxon>
        <taxon>Hyphomicrobiales</taxon>
        <taxon>Beijerinckiaceae</taxon>
        <taxon>Beijerinckia</taxon>
    </lineage>
</organism>
<dbReference type="OrthoDB" id="9814618at2"/>
<comment type="similarity">
    <text evidence="2 5">Belongs to the glutaredoxin family.</text>
</comment>
<dbReference type="Proteomes" id="UP000001695">
    <property type="component" value="Chromosome"/>
</dbReference>
<dbReference type="GO" id="GO:0005737">
    <property type="term" value="C:cytoplasm"/>
    <property type="evidence" value="ECO:0007669"/>
    <property type="project" value="TreeGrafter"/>
</dbReference>
<dbReference type="HOGENOM" id="CLU_026126_7_3_5"/>
<evidence type="ECO:0000256" key="5">
    <source>
        <dbReference type="RuleBase" id="RU364065"/>
    </source>
</evidence>
<dbReference type="RefSeq" id="WP_012383337.1">
    <property type="nucleotide sequence ID" value="NC_010581.1"/>
</dbReference>
<dbReference type="KEGG" id="bid:Bind_0325"/>
<dbReference type="EMBL" id="CP001016">
    <property type="protein sequence ID" value="ACB93979.1"/>
    <property type="molecule type" value="Genomic_DNA"/>
</dbReference>
<keyword evidence="3 5" id="KW-0813">Transport</keyword>
<dbReference type="InterPro" id="IPR036249">
    <property type="entry name" value="Thioredoxin-like_sf"/>
</dbReference>
<evidence type="ECO:0000259" key="6">
    <source>
        <dbReference type="Pfam" id="PF00462"/>
    </source>
</evidence>
<reference evidence="7 8" key="2">
    <citation type="journal article" date="2010" name="J. Bacteriol.">
        <title>Complete genome sequence of Beijerinckia indica subsp. indica.</title>
        <authorList>
            <person name="Tamas I."/>
            <person name="Dedysh S.N."/>
            <person name="Liesack W."/>
            <person name="Stott M.B."/>
            <person name="Alam M."/>
            <person name="Murrell J.C."/>
            <person name="Dunfield P.F."/>
        </authorList>
    </citation>
    <scope>NUCLEOTIDE SEQUENCE [LARGE SCALE GENOMIC DNA]</scope>
    <source>
        <strain evidence="8">ATCC 9039 / DSM 1715 / NCIMB 8712</strain>
    </source>
</reference>
<dbReference type="GO" id="GO:0034599">
    <property type="term" value="P:cellular response to oxidative stress"/>
    <property type="evidence" value="ECO:0007669"/>
    <property type="project" value="TreeGrafter"/>
</dbReference>
<dbReference type="Pfam" id="PF00462">
    <property type="entry name" value="Glutaredoxin"/>
    <property type="match status" value="1"/>
</dbReference>
<accession>B2IDC7</accession>
<dbReference type="CDD" id="cd03418">
    <property type="entry name" value="GRX_GRXb_1_3_like"/>
    <property type="match status" value="1"/>
</dbReference>
<dbReference type="SUPFAM" id="SSF52833">
    <property type="entry name" value="Thioredoxin-like"/>
    <property type="match status" value="1"/>
</dbReference>
<proteinExistence type="inferred from homology"/>
<dbReference type="Gene3D" id="3.40.30.10">
    <property type="entry name" value="Glutaredoxin"/>
    <property type="match status" value="1"/>
</dbReference>
<keyword evidence="8" id="KW-1185">Reference proteome</keyword>
<comment type="function">
    <text evidence="1 5">Has a glutathione-disulfide oxidoreductase activity in the presence of NADPH and glutathione reductase. Reduces low molecular weight disulfides and proteins.</text>
</comment>
<gene>
    <name evidence="7" type="ordered locus">Bind_0325</name>
</gene>
<dbReference type="PRINTS" id="PR00160">
    <property type="entry name" value="GLUTAREDOXIN"/>
</dbReference>
<dbReference type="NCBIfam" id="TIGR02181">
    <property type="entry name" value="GRX_bact"/>
    <property type="match status" value="1"/>
</dbReference>
<dbReference type="InterPro" id="IPR011900">
    <property type="entry name" value="GRX_bact"/>
</dbReference>
<dbReference type="InterPro" id="IPR002109">
    <property type="entry name" value="Glutaredoxin"/>
</dbReference>
<keyword evidence="4 5" id="KW-0249">Electron transport</keyword>
<dbReference type="InterPro" id="IPR014025">
    <property type="entry name" value="Glutaredoxin_subgr"/>
</dbReference>